<organism evidence="1 2">
    <name type="scientific">Petrachloros mirabilis ULC683</name>
    <dbReference type="NCBI Taxonomy" id="2781853"/>
    <lineage>
        <taxon>Bacteria</taxon>
        <taxon>Bacillati</taxon>
        <taxon>Cyanobacteriota</taxon>
        <taxon>Cyanophyceae</taxon>
        <taxon>Synechococcales</taxon>
        <taxon>Petrachlorosaceae</taxon>
        <taxon>Petrachloros</taxon>
        <taxon>Petrachloros mirabilis</taxon>
    </lineage>
</organism>
<evidence type="ECO:0000313" key="1">
    <source>
        <dbReference type="EMBL" id="NCJ06208.1"/>
    </source>
</evidence>
<accession>A0A8K1ZY20</accession>
<protein>
    <submittedName>
        <fullName evidence="1">Uncharacterized protein</fullName>
    </submittedName>
</protein>
<reference evidence="1" key="1">
    <citation type="submission" date="2019-12" db="EMBL/GenBank/DDBJ databases">
        <title>High-Quality draft genome sequences of three cyanobacteria isolated from the limestone walls of the Old Cathedral of Coimbra.</title>
        <authorList>
            <person name="Tiago I."/>
            <person name="Soares F."/>
            <person name="Portugal A."/>
        </authorList>
    </citation>
    <scope>NUCLEOTIDE SEQUENCE [LARGE SCALE GENOMIC DNA]</scope>
    <source>
        <strain evidence="1">C</strain>
    </source>
</reference>
<keyword evidence="2" id="KW-1185">Reference proteome</keyword>
<evidence type="ECO:0000313" key="2">
    <source>
        <dbReference type="Proteomes" id="UP000607397"/>
    </source>
</evidence>
<dbReference type="Proteomes" id="UP000607397">
    <property type="component" value="Unassembled WGS sequence"/>
</dbReference>
<name>A0A8K1ZY20_9CYAN</name>
<sequence>MAGVDSLPVREKIAFRRKSIRVMGDLVNLSLLMVRAEDYQRARDNFFASGRRIWFMFGGTVKRLDADLGNKIEAKFNSINTMLDQQAPTKNALVSDLTELDRLMQIAVKTSDEGI</sequence>
<dbReference type="EMBL" id="WVIC01000010">
    <property type="protein sequence ID" value="NCJ06208.1"/>
    <property type="molecule type" value="Genomic_DNA"/>
</dbReference>
<comment type="caution">
    <text evidence="1">The sequence shown here is derived from an EMBL/GenBank/DDBJ whole genome shotgun (WGS) entry which is preliminary data.</text>
</comment>
<gene>
    <name evidence="1" type="ORF">GS597_06680</name>
</gene>
<dbReference type="AlphaFoldDB" id="A0A8K1ZY20"/>
<proteinExistence type="predicted"/>
<dbReference type="RefSeq" id="WP_161824690.1">
    <property type="nucleotide sequence ID" value="NZ_WVIC01000010.1"/>
</dbReference>